<evidence type="ECO:0000256" key="6">
    <source>
        <dbReference type="ARBA" id="ARBA00039131"/>
    </source>
</evidence>
<evidence type="ECO:0000313" key="10">
    <source>
        <dbReference type="Proteomes" id="UP000311382"/>
    </source>
</evidence>
<comment type="catalytic activity">
    <reaction evidence="7">
        <text>diphthine methyl ester-[translation elongation factor 2] + H2O = diphthine-[translation elongation factor 2] + methanol + H(+)</text>
        <dbReference type="Rhea" id="RHEA:42656"/>
        <dbReference type="Rhea" id="RHEA-COMP:10172"/>
        <dbReference type="Rhea" id="RHEA-COMP:10173"/>
        <dbReference type="ChEBI" id="CHEBI:15377"/>
        <dbReference type="ChEBI" id="CHEBI:15378"/>
        <dbReference type="ChEBI" id="CHEBI:17790"/>
        <dbReference type="ChEBI" id="CHEBI:79005"/>
        <dbReference type="ChEBI" id="CHEBI:82696"/>
        <dbReference type="EC" id="3.1.1.97"/>
    </reaction>
</comment>
<gene>
    <name evidence="9" type="ORF">DMC30DRAFT_436441</name>
</gene>
<keyword evidence="3" id="KW-0677">Repeat</keyword>
<proteinExistence type="inferred from homology"/>
<dbReference type="EMBL" id="SOZI01000045">
    <property type="protein sequence ID" value="TNY21353.1"/>
    <property type="molecule type" value="Genomic_DNA"/>
</dbReference>
<dbReference type="InterPro" id="IPR052415">
    <property type="entry name" value="Diphthine_MTase"/>
</dbReference>
<protein>
    <recommendedName>
        <fullName evidence="6">methylated diphthine methylhydrolase</fullName>
        <ecNumber evidence="6">3.1.1.97</ecNumber>
    </recommendedName>
</protein>
<organism evidence="9 10">
    <name type="scientific">Rhodotorula diobovata</name>
    <dbReference type="NCBI Taxonomy" id="5288"/>
    <lineage>
        <taxon>Eukaryota</taxon>
        <taxon>Fungi</taxon>
        <taxon>Dikarya</taxon>
        <taxon>Basidiomycota</taxon>
        <taxon>Pucciniomycotina</taxon>
        <taxon>Microbotryomycetes</taxon>
        <taxon>Sporidiobolales</taxon>
        <taxon>Sporidiobolaceae</taxon>
        <taxon>Rhodotorula</taxon>
    </lineage>
</organism>
<dbReference type="PANTHER" id="PTHR46042:SF1">
    <property type="entry name" value="DIPHTHINE METHYLTRANSFERASE"/>
    <property type="match status" value="1"/>
</dbReference>
<evidence type="ECO:0000256" key="8">
    <source>
        <dbReference type="SAM" id="MobiDB-lite"/>
    </source>
</evidence>
<dbReference type="GO" id="GO:0005737">
    <property type="term" value="C:cytoplasm"/>
    <property type="evidence" value="ECO:0007669"/>
    <property type="project" value="TreeGrafter"/>
</dbReference>
<keyword evidence="4" id="KW-0378">Hydrolase</keyword>
<dbReference type="AlphaFoldDB" id="A0A5C5FWU0"/>
<dbReference type="GO" id="GO:0061685">
    <property type="term" value="F:diphthine methylesterase activity"/>
    <property type="evidence" value="ECO:0007669"/>
    <property type="project" value="UniProtKB-EC"/>
</dbReference>
<dbReference type="Proteomes" id="UP000311382">
    <property type="component" value="Unassembled WGS sequence"/>
</dbReference>
<comment type="pathway">
    <text evidence="1">Protein modification; peptidyl-diphthamide biosynthesis.</text>
</comment>
<comment type="similarity">
    <text evidence="5">Belongs to the DPH7 family.</text>
</comment>
<dbReference type="InterPro" id="IPR001680">
    <property type="entry name" value="WD40_rpt"/>
</dbReference>
<reference evidence="9 10" key="1">
    <citation type="submission" date="2019-03" db="EMBL/GenBank/DDBJ databases">
        <title>Rhodosporidium diobovatum UCD-FST 08-225 genome sequencing, assembly, and annotation.</title>
        <authorList>
            <person name="Fakankun I.U."/>
            <person name="Fristensky B."/>
            <person name="Levin D.B."/>
        </authorList>
    </citation>
    <scope>NUCLEOTIDE SEQUENCE [LARGE SCALE GENOMIC DNA]</scope>
    <source>
        <strain evidence="9 10">UCD-FST 08-225</strain>
    </source>
</reference>
<keyword evidence="2" id="KW-0853">WD repeat</keyword>
<dbReference type="OrthoDB" id="1930760at2759"/>
<evidence type="ECO:0000256" key="2">
    <source>
        <dbReference type="ARBA" id="ARBA00022574"/>
    </source>
</evidence>
<dbReference type="EC" id="3.1.1.97" evidence="6"/>
<dbReference type="Gene3D" id="2.130.10.10">
    <property type="entry name" value="YVTN repeat-like/Quinoprotein amine dehydrogenase"/>
    <property type="match status" value="1"/>
</dbReference>
<evidence type="ECO:0000256" key="3">
    <source>
        <dbReference type="ARBA" id="ARBA00022737"/>
    </source>
</evidence>
<feature type="region of interest" description="Disordered" evidence="8">
    <location>
        <begin position="41"/>
        <end position="74"/>
    </location>
</feature>
<keyword evidence="10" id="KW-1185">Reference proteome</keyword>
<evidence type="ECO:0000256" key="5">
    <source>
        <dbReference type="ARBA" id="ARBA00038092"/>
    </source>
</evidence>
<evidence type="ECO:0000256" key="7">
    <source>
        <dbReference type="ARBA" id="ARBA00047551"/>
    </source>
</evidence>
<dbReference type="PANTHER" id="PTHR46042">
    <property type="entry name" value="DIPHTHINE METHYLTRANSFERASE"/>
    <property type="match status" value="1"/>
</dbReference>
<evidence type="ECO:0000313" key="9">
    <source>
        <dbReference type="EMBL" id="TNY21353.1"/>
    </source>
</evidence>
<accession>A0A5C5FWU0</accession>
<name>A0A5C5FWU0_9BASI</name>
<dbReference type="SMART" id="SM00320">
    <property type="entry name" value="WD40"/>
    <property type="match status" value="4"/>
</dbReference>
<evidence type="ECO:0000256" key="4">
    <source>
        <dbReference type="ARBA" id="ARBA00022801"/>
    </source>
</evidence>
<evidence type="ECO:0000256" key="1">
    <source>
        <dbReference type="ARBA" id="ARBA00005156"/>
    </source>
</evidence>
<dbReference type="SUPFAM" id="SSF50978">
    <property type="entry name" value="WD40 repeat-like"/>
    <property type="match status" value="1"/>
</dbReference>
<sequence length="387" mass="42180">MQCPSLSSVDTDYSACALEFCPGQRNLFACGTYQVLKAGERAGAPQSSAEKGEDAVDGATPGEEEEEEAGNSPEVTRVGRCLLYEVDSEGKQLEEKQRVEGPAILDLKWSPRPWQGRTTLAVADAKGHVQLHGLDEETGLLSHVQTVDCADESTLCLSLDWSNRRQASPEPASIVVSLSSGSICTQGGESSFTVTNEWHAHDFEPWIAAFDCWEPSTVWTGGDDLTLKGWDLRQGCDRPTFVNKRSFEGGVTTIQSHQHVENLFAVGSYDSHIRLFDRRKPLVPLTTFDAGGGIWRLKWHPSDPRRLLVAGMHGGFKVVDFDGLALGAGVDEAGWLKPGEARLHARFDGHESLAYGVDWSDGGTTSEGKDLVASCSFYDHALHVWAC</sequence>
<comment type="caution">
    <text evidence="9">The sequence shown here is derived from an EMBL/GenBank/DDBJ whole genome shotgun (WGS) entry which is preliminary data.</text>
</comment>
<dbReference type="GO" id="GO:0017183">
    <property type="term" value="P:protein histidyl modification to diphthamide"/>
    <property type="evidence" value="ECO:0007669"/>
    <property type="project" value="TreeGrafter"/>
</dbReference>
<dbReference type="InterPro" id="IPR015943">
    <property type="entry name" value="WD40/YVTN_repeat-like_dom_sf"/>
</dbReference>
<dbReference type="STRING" id="5288.A0A5C5FWU0"/>
<dbReference type="InterPro" id="IPR036322">
    <property type="entry name" value="WD40_repeat_dom_sf"/>
</dbReference>